<protein>
    <recommendedName>
        <fullName evidence="5">B-like cyclin</fullName>
    </recommendedName>
</protein>
<keyword evidence="8" id="KW-1133">Transmembrane helix</keyword>
<keyword evidence="4" id="KW-0131">Cell cycle</keyword>
<evidence type="ECO:0000313" key="11">
    <source>
        <dbReference type="Proteomes" id="UP000242715"/>
    </source>
</evidence>
<dbReference type="PANTHER" id="PTHR10177">
    <property type="entry name" value="CYCLINS"/>
    <property type="match status" value="1"/>
</dbReference>
<keyword evidence="8" id="KW-0472">Membrane</keyword>
<dbReference type="InterPro" id="IPR013763">
    <property type="entry name" value="Cyclin-like_dom"/>
</dbReference>
<dbReference type="Proteomes" id="UP000242715">
    <property type="component" value="Unassembled WGS sequence"/>
</dbReference>
<dbReference type="InterPro" id="IPR039361">
    <property type="entry name" value="Cyclin"/>
</dbReference>
<dbReference type="InterPro" id="IPR036915">
    <property type="entry name" value="Cyclin-like_sf"/>
</dbReference>
<evidence type="ECO:0000256" key="1">
    <source>
        <dbReference type="ARBA" id="ARBA00011177"/>
    </source>
</evidence>
<evidence type="ECO:0000256" key="5">
    <source>
        <dbReference type="ARBA" id="ARBA00032263"/>
    </source>
</evidence>
<keyword evidence="8" id="KW-0812">Transmembrane</keyword>
<organism evidence="10 11">
    <name type="scientific">Trifolium subterraneum</name>
    <name type="common">Subterranean clover</name>
    <dbReference type="NCBI Taxonomy" id="3900"/>
    <lineage>
        <taxon>Eukaryota</taxon>
        <taxon>Viridiplantae</taxon>
        <taxon>Streptophyta</taxon>
        <taxon>Embryophyta</taxon>
        <taxon>Tracheophyta</taxon>
        <taxon>Spermatophyta</taxon>
        <taxon>Magnoliopsida</taxon>
        <taxon>eudicotyledons</taxon>
        <taxon>Gunneridae</taxon>
        <taxon>Pentapetalae</taxon>
        <taxon>rosids</taxon>
        <taxon>fabids</taxon>
        <taxon>Fabales</taxon>
        <taxon>Fabaceae</taxon>
        <taxon>Papilionoideae</taxon>
        <taxon>50 kb inversion clade</taxon>
        <taxon>NPAAA clade</taxon>
        <taxon>Hologalegina</taxon>
        <taxon>IRL clade</taxon>
        <taxon>Trifolieae</taxon>
        <taxon>Trifolium</taxon>
    </lineage>
</organism>
<feature type="domain" description="Cyclin-like" evidence="9">
    <location>
        <begin position="100"/>
        <end position="185"/>
    </location>
</feature>
<evidence type="ECO:0000259" key="9">
    <source>
        <dbReference type="SMART" id="SM00385"/>
    </source>
</evidence>
<evidence type="ECO:0000256" key="8">
    <source>
        <dbReference type="SAM" id="Phobius"/>
    </source>
</evidence>
<evidence type="ECO:0000256" key="6">
    <source>
        <dbReference type="RuleBase" id="RU000383"/>
    </source>
</evidence>
<dbReference type="SMART" id="SM00385">
    <property type="entry name" value="CYCLIN"/>
    <property type="match status" value="2"/>
</dbReference>
<name>A0A2Z6NWY8_TRISU</name>
<dbReference type="OrthoDB" id="5590282at2759"/>
<feature type="domain" description="Cyclin-like" evidence="9">
    <location>
        <begin position="198"/>
        <end position="256"/>
    </location>
</feature>
<keyword evidence="11" id="KW-1185">Reference proteome</keyword>
<dbReference type="InterPro" id="IPR006671">
    <property type="entry name" value="Cyclin_N"/>
</dbReference>
<dbReference type="Pfam" id="PF00134">
    <property type="entry name" value="Cyclin_N"/>
    <property type="match status" value="1"/>
</dbReference>
<feature type="region of interest" description="Disordered" evidence="7">
    <location>
        <begin position="41"/>
        <end position="70"/>
    </location>
</feature>
<dbReference type="InterPro" id="IPR004367">
    <property type="entry name" value="Cyclin_C-dom"/>
</dbReference>
<proteinExistence type="inferred from homology"/>
<reference evidence="11" key="1">
    <citation type="journal article" date="2017" name="Front. Plant Sci.">
        <title>Climate Clever Clovers: New Paradigm to Reduce the Environmental Footprint of Ruminants by Breeding Low Methanogenic Forages Utilizing Haplotype Variation.</title>
        <authorList>
            <person name="Kaur P."/>
            <person name="Appels R."/>
            <person name="Bayer P.E."/>
            <person name="Keeble-Gagnere G."/>
            <person name="Wang J."/>
            <person name="Hirakawa H."/>
            <person name="Shirasawa K."/>
            <person name="Vercoe P."/>
            <person name="Stefanova K."/>
            <person name="Durmic Z."/>
            <person name="Nichols P."/>
            <person name="Revell C."/>
            <person name="Isobe S.N."/>
            <person name="Edwards D."/>
            <person name="Erskine W."/>
        </authorList>
    </citation>
    <scope>NUCLEOTIDE SEQUENCE [LARGE SCALE GENOMIC DNA]</scope>
    <source>
        <strain evidence="11">cv. Daliak</strain>
    </source>
</reference>
<dbReference type="SUPFAM" id="SSF47954">
    <property type="entry name" value="Cyclin-like"/>
    <property type="match status" value="2"/>
</dbReference>
<dbReference type="GO" id="GO:0051301">
    <property type="term" value="P:cell division"/>
    <property type="evidence" value="ECO:0007669"/>
    <property type="project" value="UniProtKB-KW"/>
</dbReference>
<sequence length="256" mass="29237">MEHVFFPSVLQVEEGSVSCIVRLMILFHYVVATPINDGMRTPKRDRACNPYAPMSPPRDNWEGGNPSSSGASPQYQEIILCNGFLRHFIDSLRDEVRIVKRVPKMFSSKNGYSALKMPPVSWSNEKYYLEQVVPRKELQLVGISSMLIASKYEDIWAPEVNDFVCISDNAYVGDQVLIMEKTILRKLEWYLTVPTPYVFMIRYIKASTPDKEMENMVNFLGELSMMHYATVYLYCPSMIAASAVYAARSTVERSPV</sequence>
<accession>A0A2Z6NWY8</accession>
<evidence type="ECO:0000256" key="4">
    <source>
        <dbReference type="ARBA" id="ARBA00023306"/>
    </source>
</evidence>
<dbReference type="Pfam" id="PF02984">
    <property type="entry name" value="Cyclin_C"/>
    <property type="match status" value="1"/>
</dbReference>
<feature type="transmembrane region" description="Helical" evidence="8">
    <location>
        <begin position="225"/>
        <end position="247"/>
    </location>
</feature>
<dbReference type="EMBL" id="DF973829">
    <property type="protein sequence ID" value="GAU40832.1"/>
    <property type="molecule type" value="Genomic_DNA"/>
</dbReference>
<comment type="subunit">
    <text evidence="1">Interacts with the CDC2 protein kinase to form a serine/threonine kinase holoenzyme complex also known as maturation promoting factor (MPF). The cyclin subunit imparts substrate specificity to the complex.</text>
</comment>
<dbReference type="AlphaFoldDB" id="A0A2Z6NWY8"/>
<evidence type="ECO:0000256" key="3">
    <source>
        <dbReference type="ARBA" id="ARBA00023127"/>
    </source>
</evidence>
<evidence type="ECO:0000313" key="10">
    <source>
        <dbReference type="EMBL" id="GAU40832.1"/>
    </source>
</evidence>
<gene>
    <name evidence="10" type="ORF">TSUD_287690</name>
</gene>
<dbReference type="Gene3D" id="1.10.472.10">
    <property type="entry name" value="Cyclin-like"/>
    <property type="match status" value="2"/>
</dbReference>
<evidence type="ECO:0000256" key="2">
    <source>
        <dbReference type="ARBA" id="ARBA00022618"/>
    </source>
</evidence>
<keyword evidence="3 6" id="KW-0195">Cyclin</keyword>
<comment type="similarity">
    <text evidence="6">Belongs to the cyclin family.</text>
</comment>
<evidence type="ECO:0000256" key="7">
    <source>
        <dbReference type="SAM" id="MobiDB-lite"/>
    </source>
</evidence>
<keyword evidence="2" id="KW-0132">Cell division</keyword>